<dbReference type="PANTHER" id="PTHR43648:SF1">
    <property type="entry name" value="ELECTRON TRANSFER FLAVOPROTEIN BETA SUBUNIT LYSINE METHYLTRANSFERASE"/>
    <property type="match status" value="1"/>
</dbReference>
<protein>
    <submittedName>
        <fullName evidence="3">Ribosomal protein L11 methyltransferase</fullName>
    </submittedName>
</protein>
<sequence>MNCGASAITLADARDEPVLEPAPGEMRLWPATRLQALFAPGTPRDTTVHGLGVALGLDPAELEVRWIADRAWEREWLREFHARRFGRRLWICPHHEQVTDPGAAVVRLDPGLAFGTGSHPTTALCLEWLDAHPPVDRDVI</sequence>
<gene>
    <name evidence="3" type="ORF">B1A_09708</name>
</gene>
<dbReference type="GO" id="GO:0005840">
    <property type="term" value="C:ribosome"/>
    <property type="evidence" value="ECO:0007669"/>
    <property type="project" value="UniProtKB-KW"/>
</dbReference>
<name>T1AYH7_9ZZZZ</name>
<proteinExistence type="predicted"/>
<keyword evidence="3" id="KW-0689">Ribosomal protein</keyword>
<dbReference type="PANTHER" id="PTHR43648">
    <property type="entry name" value="ELECTRON TRANSFER FLAVOPROTEIN BETA SUBUNIT LYSINE METHYLTRANSFERASE"/>
    <property type="match status" value="1"/>
</dbReference>
<dbReference type="InterPro" id="IPR050078">
    <property type="entry name" value="Ribosomal_L11_MeTrfase_PrmA"/>
</dbReference>
<accession>T1AYH7</accession>
<dbReference type="GO" id="GO:0005829">
    <property type="term" value="C:cytosol"/>
    <property type="evidence" value="ECO:0007669"/>
    <property type="project" value="TreeGrafter"/>
</dbReference>
<keyword evidence="3" id="KW-0687">Ribonucleoprotein</keyword>
<dbReference type="InterPro" id="IPR029063">
    <property type="entry name" value="SAM-dependent_MTases_sf"/>
</dbReference>
<keyword evidence="1 3" id="KW-0489">Methyltransferase</keyword>
<evidence type="ECO:0000256" key="2">
    <source>
        <dbReference type="ARBA" id="ARBA00022679"/>
    </source>
</evidence>
<dbReference type="GO" id="GO:0016279">
    <property type="term" value="F:protein-lysine N-methyltransferase activity"/>
    <property type="evidence" value="ECO:0007669"/>
    <property type="project" value="TreeGrafter"/>
</dbReference>
<dbReference type="Gene3D" id="3.40.50.150">
    <property type="entry name" value="Vaccinia Virus protein VP39"/>
    <property type="match status" value="1"/>
</dbReference>
<reference evidence="3" key="1">
    <citation type="submission" date="2013-08" db="EMBL/GenBank/DDBJ databases">
        <authorList>
            <person name="Mendez C."/>
            <person name="Richter M."/>
            <person name="Ferrer M."/>
            <person name="Sanchez J."/>
        </authorList>
    </citation>
    <scope>NUCLEOTIDE SEQUENCE</scope>
</reference>
<evidence type="ECO:0000256" key="1">
    <source>
        <dbReference type="ARBA" id="ARBA00022603"/>
    </source>
</evidence>
<comment type="caution">
    <text evidence="3">The sequence shown here is derived from an EMBL/GenBank/DDBJ whole genome shotgun (WGS) entry which is preliminary data.</text>
</comment>
<dbReference type="Pfam" id="PF06325">
    <property type="entry name" value="PrmA"/>
    <property type="match status" value="1"/>
</dbReference>
<dbReference type="EMBL" id="AUZX01006925">
    <property type="protein sequence ID" value="EQD61428.1"/>
    <property type="molecule type" value="Genomic_DNA"/>
</dbReference>
<dbReference type="GO" id="GO:0032259">
    <property type="term" value="P:methylation"/>
    <property type="evidence" value="ECO:0007669"/>
    <property type="project" value="UniProtKB-KW"/>
</dbReference>
<keyword evidence="2 3" id="KW-0808">Transferase</keyword>
<feature type="non-terminal residue" evidence="3">
    <location>
        <position position="140"/>
    </location>
</feature>
<evidence type="ECO:0000313" key="3">
    <source>
        <dbReference type="EMBL" id="EQD61428.1"/>
    </source>
</evidence>
<reference evidence="3" key="2">
    <citation type="journal article" date="2014" name="ISME J.">
        <title>Microbial stratification in low pH oxic and suboxic macroscopic growths along an acid mine drainage.</title>
        <authorList>
            <person name="Mendez-Garcia C."/>
            <person name="Mesa V."/>
            <person name="Sprenger R.R."/>
            <person name="Richter M."/>
            <person name="Diez M.S."/>
            <person name="Solano J."/>
            <person name="Bargiela R."/>
            <person name="Golyshina O.V."/>
            <person name="Manteca A."/>
            <person name="Ramos J.L."/>
            <person name="Gallego J.R."/>
            <person name="Llorente I."/>
            <person name="Martins Dos Santos V.A."/>
            <person name="Jensen O.N."/>
            <person name="Pelaez A.I."/>
            <person name="Sanchez J."/>
            <person name="Ferrer M."/>
        </authorList>
    </citation>
    <scope>NUCLEOTIDE SEQUENCE</scope>
</reference>
<organism evidence="3">
    <name type="scientific">mine drainage metagenome</name>
    <dbReference type="NCBI Taxonomy" id="410659"/>
    <lineage>
        <taxon>unclassified sequences</taxon>
        <taxon>metagenomes</taxon>
        <taxon>ecological metagenomes</taxon>
    </lineage>
</organism>
<dbReference type="SUPFAM" id="SSF53335">
    <property type="entry name" value="S-adenosyl-L-methionine-dependent methyltransferases"/>
    <property type="match status" value="1"/>
</dbReference>
<dbReference type="AlphaFoldDB" id="T1AYH7"/>